<proteinExistence type="predicted"/>
<organism evidence="2 3">
    <name type="scientific">Vombatus ursinus</name>
    <name type="common">Common wombat</name>
    <dbReference type="NCBI Taxonomy" id="29139"/>
    <lineage>
        <taxon>Eukaryota</taxon>
        <taxon>Metazoa</taxon>
        <taxon>Chordata</taxon>
        <taxon>Craniata</taxon>
        <taxon>Vertebrata</taxon>
        <taxon>Euteleostomi</taxon>
        <taxon>Mammalia</taxon>
        <taxon>Metatheria</taxon>
        <taxon>Diprotodontia</taxon>
        <taxon>Vombatidae</taxon>
        <taxon>Vombatus</taxon>
    </lineage>
</organism>
<dbReference type="GeneTree" id="ENSGT00390000003990"/>
<evidence type="ECO:0000313" key="2">
    <source>
        <dbReference type="Ensembl" id="ENSVURP00010002277.1"/>
    </source>
</evidence>
<dbReference type="Ensembl" id="ENSVURT00010002599.1">
    <property type="protein sequence ID" value="ENSVURP00010002277.1"/>
    <property type="gene ID" value="ENSVURG00010001878.1"/>
</dbReference>
<dbReference type="Proteomes" id="UP000314987">
    <property type="component" value="Unassembled WGS sequence"/>
</dbReference>
<protein>
    <submittedName>
        <fullName evidence="2">Uncharacterized protein</fullName>
    </submittedName>
</protein>
<dbReference type="AlphaFoldDB" id="A0A4X2JYZ0"/>
<evidence type="ECO:0000256" key="1">
    <source>
        <dbReference type="SAM" id="MobiDB-lite"/>
    </source>
</evidence>
<feature type="compositionally biased region" description="Polar residues" evidence="1">
    <location>
        <begin position="33"/>
        <end position="56"/>
    </location>
</feature>
<dbReference type="PANTHER" id="PTHR32055">
    <property type="entry name" value="INTEGRIN BETA-1-BINDING PROTEIN 1"/>
    <property type="match status" value="1"/>
</dbReference>
<keyword evidence="3" id="KW-1185">Reference proteome</keyword>
<sequence>YFEKAKSNTVGSSSQSSEISTKSKSEESLGALSRSSTIASLDTNSTKSSEQSNSHSDAWAEYQIKYVGAIEKLKLTDGKSLEGSLDLINVIDAVHVVYGCINLTVWNKHKSVAKF</sequence>
<reference evidence="2" key="3">
    <citation type="submission" date="2025-09" db="UniProtKB">
        <authorList>
            <consortium name="Ensembl"/>
        </authorList>
    </citation>
    <scope>IDENTIFICATION</scope>
</reference>
<dbReference type="GO" id="GO:0030027">
    <property type="term" value="C:lamellipodium"/>
    <property type="evidence" value="ECO:0007669"/>
    <property type="project" value="TreeGrafter"/>
</dbReference>
<accession>A0A4X2JYZ0</accession>
<dbReference type="InterPro" id="IPR019517">
    <property type="entry name" value="Integrin-bd_ICAP-1"/>
</dbReference>
<reference evidence="2" key="2">
    <citation type="submission" date="2025-08" db="UniProtKB">
        <authorList>
            <consortium name="Ensembl"/>
        </authorList>
    </citation>
    <scope>IDENTIFICATION</scope>
</reference>
<dbReference type="GO" id="GO:1900025">
    <property type="term" value="P:negative regulation of substrate adhesion-dependent cell spreading"/>
    <property type="evidence" value="ECO:0007669"/>
    <property type="project" value="TreeGrafter"/>
</dbReference>
<feature type="region of interest" description="Disordered" evidence="1">
    <location>
        <begin position="1"/>
        <end position="56"/>
    </location>
</feature>
<reference evidence="3" key="1">
    <citation type="submission" date="2018-12" db="EMBL/GenBank/DDBJ databases">
        <authorList>
            <person name="Yazar S."/>
        </authorList>
    </citation>
    <scope>NUCLEOTIDE SEQUENCE [LARGE SCALE GENOMIC DNA]</scope>
</reference>
<dbReference type="GO" id="GO:0005856">
    <property type="term" value="C:cytoskeleton"/>
    <property type="evidence" value="ECO:0007669"/>
    <property type="project" value="TreeGrafter"/>
</dbReference>
<dbReference type="PANTHER" id="PTHR32055:SF1">
    <property type="entry name" value="INTEGRIN BETA-1-BINDING PROTEIN 1"/>
    <property type="match status" value="1"/>
</dbReference>
<dbReference type="GO" id="GO:0071944">
    <property type="term" value="C:cell periphery"/>
    <property type="evidence" value="ECO:0007669"/>
    <property type="project" value="TreeGrafter"/>
</dbReference>
<dbReference type="OMA" id="QFEMSRT"/>
<evidence type="ECO:0000313" key="3">
    <source>
        <dbReference type="Proteomes" id="UP000314987"/>
    </source>
</evidence>
<dbReference type="STRING" id="29139.ENSVURP00010002277"/>
<dbReference type="GO" id="GO:0005178">
    <property type="term" value="F:integrin binding"/>
    <property type="evidence" value="ECO:0007669"/>
    <property type="project" value="TreeGrafter"/>
</dbReference>
<name>A0A4X2JYZ0_VOMUR</name>
<dbReference type="Pfam" id="PF10480">
    <property type="entry name" value="ICAP-1_inte_bdg"/>
    <property type="match status" value="1"/>
</dbReference>
<dbReference type="GO" id="GO:0051895">
    <property type="term" value="P:negative regulation of focal adhesion assembly"/>
    <property type="evidence" value="ECO:0007669"/>
    <property type="project" value="TreeGrafter"/>
</dbReference>
<dbReference type="Gene3D" id="2.30.29.30">
    <property type="entry name" value="Pleckstrin-homology domain (PH domain)/Phosphotyrosine-binding domain (PTB)"/>
    <property type="match status" value="1"/>
</dbReference>
<dbReference type="InterPro" id="IPR011993">
    <property type="entry name" value="PH-like_dom_sf"/>
</dbReference>
<dbReference type="GO" id="GO:0001726">
    <property type="term" value="C:ruffle"/>
    <property type="evidence" value="ECO:0007669"/>
    <property type="project" value="TreeGrafter"/>
</dbReference>